<dbReference type="PANTHER" id="PTHR24107:SF2">
    <property type="entry name" value="NLR FAMILY CARD DOMAIN CONTAINING 3"/>
    <property type="match status" value="1"/>
</dbReference>
<evidence type="ECO:0000313" key="4">
    <source>
        <dbReference type="EMBL" id="ETW10227.1"/>
    </source>
</evidence>
<dbReference type="InterPro" id="IPR052410">
    <property type="entry name" value="DRC5"/>
</dbReference>
<gene>
    <name evidence="4" type="ORF">H310_00582</name>
</gene>
<comment type="subcellular location">
    <subcellularLocation>
        <location evidence="1">Cytoplasm</location>
        <location evidence="1">Cytoskeleton</location>
    </subcellularLocation>
</comment>
<organism evidence="4">
    <name type="scientific">Aphanomyces invadans</name>
    <dbReference type="NCBI Taxonomy" id="157072"/>
    <lineage>
        <taxon>Eukaryota</taxon>
        <taxon>Sar</taxon>
        <taxon>Stramenopiles</taxon>
        <taxon>Oomycota</taxon>
        <taxon>Saprolegniomycetes</taxon>
        <taxon>Saprolegniales</taxon>
        <taxon>Verrucalvaceae</taxon>
        <taxon>Aphanomyces</taxon>
    </lineage>
</organism>
<evidence type="ECO:0000256" key="3">
    <source>
        <dbReference type="ARBA" id="ARBA00023212"/>
    </source>
</evidence>
<evidence type="ECO:0000256" key="1">
    <source>
        <dbReference type="ARBA" id="ARBA00004245"/>
    </source>
</evidence>
<sequence>MHYRSDADQVLSDAIVNGMSTWLETVRTATTLSLDKFLFECETQTADRFMLALQSSALTVLQLNACRNRLNLALPPTLAHLTLSNTRSSLQSHQNIVDALDNTESRLQTLDLSWHSMYPEYFSLLAEALPTSNLVQLDLSYSRVMDDGAHALVSVLPQTRLQELDLSYNEIQDDGGMGLAIAIRITPNLRKVSLQGNFLGEPSLRALVDVVAHRTDPMTCLDLKYNDILSPDAVEGIRALMANVMLRLGTTCVVLVDRQAPPRQTVIHVPHPLPHHSQTTWSAQAFLASFPYRHTLCRARNRLVEANVASTGSCWFLKGCTQTPRFRRRTLPSRHTHSVEEG</sequence>
<dbReference type="GeneID" id="20077632"/>
<reference evidence="4" key="1">
    <citation type="submission" date="2013-12" db="EMBL/GenBank/DDBJ databases">
        <title>The Genome Sequence of Aphanomyces invadans NJM9701.</title>
        <authorList>
            <consortium name="The Broad Institute Genomics Platform"/>
            <person name="Russ C."/>
            <person name="Tyler B."/>
            <person name="van West P."/>
            <person name="Dieguez-Uribeondo J."/>
            <person name="Young S.K."/>
            <person name="Zeng Q."/>
            <person name="Gargeya S."/>
            <person name="Fitzgerald M."/>
            <person name="Abouelleil A."/>
            <person name="Alvarado L."/>
            <person name="Chapman S.B."/>
            <person name="Gainer-Dewar J."/>
            <person name="Goldberg J."/>
            <person name="Griggs A."/>
            <person name="Gujja S."/>
            <person name="Hansen M."/>
            <person name="Howarth C."/>
            <person name="Imamovic A."/>
            <person name="Ireland A."/>
            <person name="Larimer J."/>
            <person name="McCowan C."/>
            <person name="Murphy C."/>
            <person name="Pearson M."/>
            <person name="Poon T.W."/>
            <person name="Priest M."/>
            <person name="Roberts A."/>
            <person name="Saif S."/>
            <person name="Shea T."/>
            <person name="Sykes S."/>
            <person name="Wortman J."/>
            <person name="Nusbaum C."/>
            <person name="Birren B."/>
        </authorList>
    </citation>
    <scope>NUCLEOTIDE SEQUENCE [LARGE SCALE GENOMIC DNA]</scope>
    <source>
        <strain evidence="4">NJM9701</strain>
    </source>
</reference>
<proteinExistence type="predicted"/>
<protein>
    <submittedName>
        <fullName evidence="4">Uncharacterized protein</fullName>
    </submittedName>
</protein>
<dbReference type="OrthoDB" id="63324at2759"/>
<dbReference type="Pfam" id="PF13516">
    <property type="entry name" value="LRR_6"/>
    <property type="match status" value="1"/>
</dbReference>
<dbReference type="VEuPathDB" id="FungiDB:H310_00582"/>
<dbReference type="Gene3D" id="3.80.10.10">
    <property type="entry name" value="Ribonuclease Inhibitor"/>
    <property type="match status" value="1"/>
</dbReference>
<dbReference type="GO" id="GO:0005856">
    <property type="term" value="C:cytoskeleton"/>
    <property type="evidence" value="ECO:0007669"/>
    <property type="project" value="UniProtKB-SubCell"/>
</dbReference>
<keyword evidence="2" id="KW-0963">Cytoplasm</keyword>
<dbReference type="RefSeq" id="XP_008861638.1">
    <property type="nucleotide sequence ID" value="XM_008863416.1"/>
</dbReference>
<name>A0A024UWA7_9STRA</name>
<evidence type="ECO:0000256" key="2">
    <source>
        <dbReference type="ARBA" id="ARBA00022490"/>
    </source>
</evidence>
<dbReference type="SUPFAM" id="SSF52047">
    <property type="entry name" value="RNI-like"/>
    <property type="match status" value="1"/>
</dbReference>
<dbReference type="AlphaFoldDB" id="A0A024UWA7"/>
<dbReference type="PANTHER" id="PTHR24107">
    <property type="entry name" value="YNEIN REGULATORY COMPLEX SUBUNIT 5"/>
    <property type="match status" value="1"/>
</dbReference>
<dbReference type="SMART" id="SM00368">
    <property type="entry name" value="LRR_RI"/>
    <property type="match status" value="3"/>
</dbReference>
<dbReference type="InterPro" id="IPR001611">
    <property type="entry name" value="Leu-rich_rpt"/>
</dbReference>
<dbReference type="EMBL" id="KI913952">
    <property type="protein sequence ID" value="ETW10227.1"/>
    <property type="molecule type" value="Genomic_DNA"/>
</dbReference>
<dbReference type="STRING" id="157072.A0A024UWA7"/>
<dbReference type="InterPro" id="IPR032675">
    <property type="entry name" value="LRR_dom_sf"/>
</dbReference>
<keyword evidence="3" id="KW-0206">Cytoskeleton</keyword>
<accession>A0A024UWA7</accession>